<dbReference type="Pfam" id="PF06945">
    <property type="entry name" value="DUF1289"/>
    <property type="match status" value="1"/>
</dbReference>
<reference evidence="1 2" key="1">
    <citation type="submission" date="2015-11" db="EMBL/GenBank/DDBJ databases">
        <title>Draft Genome Sequence of the Strain BR 10423 (Rhizobium sp.) isolated from nodules of Mimosa pudica.</title>
        <authorList>
            <person name="Barauna A.C."/>
            <person name="Zilli J.E."/>
            <person name="Simoes-Araujo J.L."/>
            <person name="Reis V.M."/>
            <person name="James E.K."/>
            <person name="Reis F.B.Jr."/>
            <person name="Rouws L.F."/>
            <person name="Passos S.R."/>
            <person name="Gois S.R."/>
        </authorList>
    </citation>
    <scope>NUCLEOTIDE SEQUENCE [LARGE SCALE GENOMIC DNA]</scope>
    <source>
        <strain evidence="1 2">BR10423</strain>
    </source>
</reference>
<protein>
    <submittedName>
        <fullName evidence="1">Fe-S protein</fullName>
    </submittedName>
</protein>
<comment type="caution">
    <text evidence="1">The sequence shown here is derived from an EMBL/GenBank/DDBJ whole genome shotgun (WGS) entry which is preliminary data.</text>
</comment>
<dbReference type="Proteomes" id="UP000068164">
    <property type="component" value="Unassembled WGS sequence"/>
</dbReference>
<gene>
    <name evidence="1" type="ORF">AS026_07920</name>
</gene>
<name>A0A109JKP8_9HYPH</name>
<dbReference type="PANTHER" id="PTHR35175:SF2">
    <property type="entry name" value="DUF1289 DOMAIN-CONTAINING PROTEIN"/>
    <property type="match status" value="1"/>
</dbReference>
<proteinExistence type="predicted"/>
<keyword evidence="2" id="KW-1185">Reference proteome</keyword>
<dbReference type="EMBL" id="LNCD01000083">
    <property type="protein sequence ID" value="KWV50688.1"/>
    <property type="molecule type" value="Genomic_DNA"/>
</dbReference>
<evidence type="ECO:0000313" key="1">
    <source>
        <dbReference type="EMBL" id="KWV50688.1"/>
    </source>
</evidence>
<dbReference type="RefSeq" id="WP_062371079.1">
    <property type="nucleotide sequence ID" value="NZ_LNCD01000083.1"/>
</dbReference>
<accession>A0A109JKP8</accession>
<dbReference type="AlphaFoldDB" id="A0A109JKP8"/>
<evidence type="ECO:0000313" key="2">
    <source>
        <dbReference type="Proteomes" id="UP000068164"/>
    </source>
</evidence>
<organism evidence="1 2">
    <name type="scientific">Rhizobium altiplani</name>
    <dbReference type="NCBI Taxonomy" id="1864509"/>
    <lineage>
        <taxon>Bacteria</taxon>
        <taxon>Pseudomonadati</taxon>
        <taxon>Pseudomonadota</taxon>
        <taxon>Alphaproteobacteria</taxon>
        <taxon>Hyphomicrobiales</taxon>
        <taxon>Rhizobiaceae</taxon>
        <taxon>Rhizobium/Agrobacterium group</taxon>
        <taxon>Rhizobium</taxon>
    </lineage>
</organism>
<dbReference type="OrthoDB" id="9811423at2"/>
<dbReference type="InterPro" id="IPR010710">
    <property type="entry name" value="DUF1289"/>
</dbReference>
<dbReference type="PANTHER" id="PTHR35175">
    <property type="entry name" value="DUF1289 DOMAIN-CONTAINING PROTEIN"/>
    <property type="match status" value="1"/>
</dbReference>
<sequence>MQTPCIHVCSIDSETALCTGCGRTLPEIGGWMSFSDEERRRLMTLLPARLAACGLTTPSKPTQQATAEQRA</sequence>